<dbReference type="PROSITE" id="PS00065">
    <property type="entry name" value="D_2_HYDROXYACID_DH_1"/>
    <property type="match status" value="1"/>
</dbReference>
<feature type="domain" description="D-isomer specific 2-hydroxyacid dehydrogenase catalytic" evidence="5">
    <location>
        <begin position="7"/>
        <end position="332"/>
    </location>
</feature>
<dbReference type="AlphaFoldDB" id="A0A2M7X4G1"/>
<proteinExistence type="inferred from homology"/>
<keyword evidence="2 4" id="KW-0560">Oxidoreductase</keyword>
<accession>A0A2M7X4G1</accession>
<dbReference type="GO" id="GO:0006564">
    <property type="term" value="P:L-serine biosynthetic process"/>
    <property type="evidence" value="ECO:0007669"/>
    <property type="project" value="UniProtKB-ARBA"/>
</dbReference>
<protein>
    <submittedName>
        <fullName evidence="7">Hydroxyacid dehydrogenase</fullName>
    </submittedName>
</protein>
<evidence type="ECO:0000256" key="4">
    <source>
        <dbReference type="RuleBase" id="RU003719"/>
    </source>
</evidence>
<feature type="domain" description="D-isomer specific 2-hydroxyacid dehydrogenase NAD-binding" evidence="6">
    <location>
        <begin position="107"/>
        <end position="302"/>
    </location>
</feature>
<evidence type="ECO:0000259" key="6">
    <source>
        <dbReference type="Pfam" id="PF02826"/>
    </source>
</evidence>
<dbReference type="SUPFAM" id="SSF52283">
    <property type="entry name" value="Formate/glycerate dehydrogenase catalytic domain-like"/>
    <property type="match status" value="1"/>
</dbReference>
<dbReference type="GO" id="GO:0051287">
    <property type="term" value="F:NAD binding"/>
    <property type="evidence" value="ECO:0007669"/>
    <property type="project" value="InterPro"/>
</dbReference>
<evidence type="ECO:0000313" key="7">
    <source>
        <dbReference type="EMBL" id="PJA41066.1"/>
    </source>
</evidence>
<dbReference type="InterPro" id="IPR036291">
    <property type="entry name" value="NAD(P)-bd_dom_sf"/>
</dbReference>
<dbReference type="PROSITE" id="PS00670">
    <property type="entry name" value="D_2_HYDROXYACID_DH_2"/>
    <property type="match status" value="1"/>
</dbReference>
<dbReference type="FunFam" id="3.40.50.720:FF:000041">
    <property type="entry name" value="D-3-phosphoglycerate dehydrogenase"/>
    <property type="match status" value="1"/>
</dbReference>
<organism evidence="7 8">
    <name type="scientific">candidate division WWE3 bacterium CG_4_9_14_3_um_filter_39_7</name>
    <dbReference type="NCBI Taxonomy" id="1975080"/>
    <lineage>
        <taxon>Bacteria</taxon>
        <taxon>Katanobacteria</taxon>
    </lineage>
</organism>
<dbReference type="Proteomes" id="UP000231195">
    <property type="component" value="Unassembled WGS sequence"/>
</dbReference>
<dbReference type="Gene3D" id="3.40.50.720">
    <property type="entry name" value="NAD(P)-binding Rossmann-like Domain"/>
    <property type="match status" value="2"/>
</dbReference>
<dbReference type="GO" id="GO:0008720">
    <property type="term" value="F:D-lactate dehydrogenase (NAD+) activity"/>
    <property type="evidence" value="ECO:0007669"/>
    <property type="project" value="TreeGrafter"/>
</dbReference>
<dbReference type="GO" id="GO:0004617">
    <property type="term" value="F:phosphoglycerate dehydrogenase activity"/>
    <property type="evidence" value="ECO:0007669"/>
    <property type="project" value="UniProtKB-ARBA"/>
</dbReference>
<dbReference type="PANTHER" id="PTHR43026">
    <property type="entry name" value="2-HYDROXYACID DEHYDROGENASE HOMOLOG 1-RELATED"/>
    <property type="match status" value="1"/>
</dbReference>
<evidence type="ECO:0000313" key="8">
    <source>
        <dbReference type="Proteomes" id="UP000231195"/>
    </source>
</evidence>
<keyword evidence="3" id="KW-0520">NAD</keyword>
<dbReference type="GO" id="GO:0047545">
    <property type="term" value="F:(S)-2-hydroxyglutarate dehydrogenase activity"/>
    <property type="evidence" value="ECO:0007669"/>
    <property type="project" value="UniProtKB-ARBA"/>
</dbReference>
<name>A0A2M7X4G1_UNCKA</name>
<dbReference type="EMBL" id="PFWZ01000034">
    <property type="protein sequence ID" value="PJA41066.1"/>
    <property type="molecule type" value="Genomic_DNA"/>
</dbReference>
<comment type="caution">
    <text evidence="7">The sequence shown here is derived from an EMBL/GenBank/DDBJ whole genome shotgun (WGS) entry which is preliminary data.</text>
</comment>
<dbReference type="InterPro" id="IPR006140">
    <property type="entry name" value="D-isomer_DH_NAD-bd"/>
</dbReference>
<dbReference type="PANTHER" id="PTHR43026:SF1">
    <property type="entry name" value="2-HYDROXYACID DEHYDROGENASE HOMOLOG 1-RELATED"/>
    <property type="match status" value="1"/>
</dbReference>
<dbReference type="Pfam" id="PF02826">
    <property type="entry name" value="2-Hacid_dh_C"/>
    <property type="match status" value="1"/>
</dbReference>
<evidence type="ECO:0000256" key="3">
    <source>
        <dbReference type="ARBA" id="ARBA00023027"/>
    </source>
</evidence>
<gene>
    <name evidence="7" type="ORF">CO179_00730</name>
</gene>
<dbReference type="InterPro" id="IPR058205">
    <property type="entry name" value="D-LDH-like"/>
</dbReference>
<dbReference type="InterPro" id="IPR029752">
    <property type="entry name" value="D-isomer_DH_CS1"/>
</dbReference>
<evidence type="ECO:0000256" key="2">
    <source>
        <dbReference type="ARBA" id="ARBA00023002"/>
    </source>
</evidence>
<dbReference type="InterPro" id="IPR006139">
    <property type="entry name" value="D-isomer_2_OHA_DH_cat_dom"/>
</dbReference>
<reference evidence="8" key="1">
    <citation type="submission" date="2017-09" db="EMBL/GenBank/DDBJ databases">
        <title>Depth-based differentiation of microbial function through sediment-hosted aquifers and enrichment of novel symbionts in the deep terrestrial subsurface.</title>
        <authorList>
            <person name="Probst A.J."/>
            <person name="Ladd B."/>
            <person name="Jarett J.K."/>
            <person name="Geller-Mcgrath D.E."/>
            <person name="Sieber C.M.K."/>
            <person name="Emerson J.B."/>
            <person name="Anantharaman K."/>
            <person name="Thomas B.C."/>
            <person name="Malmstrom R."/>
            <person name="Stieglmeier M."/>
            <person name="Klingl A."/>
            <person name="Woyke T."/>
            <person name="Ryan C.M."/>
            <person name="Banfield J.F."/>
        </authorList>
    </citation>
    <scope>NUCLEOTIDE SEQUENCE [LARGE SCALE GENOMIC DNA]</scope>
</reference>
<comment type="similarity">
    <text evidence="1 4">Belongs to the D-isomer specific 2-hydroxyacid dehydrogenase family.</text>
</comment>
<dbReference type="PROSITE" id="PS00671">
    <property type="entry name" value="D_2_HYDROXYACID_DH_3"/>
    <property type="match status" value="1"/>
</dbReference>
<dbReference type="SUPFAM" id="SSF51735">
    <property type="entry name" value="NAD(P)-binding Rossmann-fold domains"/>
    <property type="match status" value="1"/>
</dbReference>
<dbReference type="Pfam" id="PF00389">
    <property type="entry name" value="2-Hacid_dh"/>
    <property type="match status" value="1"/>
</dbReference>
<sequence>MKILFTHIEEEWQKKFFEEKLPNHELTFLEGPLTVDNVMDHRDTQVLSVFVGSPIDTPIINSLADLSLIATRSTGFDHIDLSKASQKKITVCNVPFYGENTVAEHAFTLMLSLSRMIPESLDRTEDGSFDYHGLRGWDVKGKTIGIVGGGHIGMHMARMARGFHMNVIVFDINRDEKMAAELGFTYADLDEMYAKADVISLHVPLNDHTKHMLNKDAFAKMKDGVVIINTARGGLIDTDSLIVALRSGKVSQAGLDVLEGEEDLIDEVELTMNNLKKDEVLTLLQNHQLMEMPHVIITPHNAFNSIEAVQRILQTTVDNIEAFEKNVPINVVS</sequence>
<evidence type="ECO:0000256" key="1">
    <source>
        <dbReference type="ARBA" id="ARBA00005854"/>
    </source>
</evidence>
<dbReference type="InterPro" id="IPR029753">
    <property type="entry name" value="D-isomer_DH_CS"/>
</dbReference>
<evidence type="ECO:0000259" key="5">
    <source>
        <dbReference type="Pfam" id="PF00389"/>
    </source>
</evidence>